<evidence type="ECO:0000313" key="8">
    <source>
        <dbReference type="EMBL" id="SSA38418.1"/>
    </source>
</evidence>
<dbReference type="NCBIfam" id="TIGR02181">
    <property type="entry name" value="GRX_bact"/>
    <property type="match status" value="1"/>
</dbReference>
<organism evidence="8 10">
    <name type="scientific">Jannaschia seohaensis</name>
    <dbReference type="NCBI Taxonomy" id="475081"/>
    <lineage>
        <taxon>Bacteria</taxon>
        <taxon>Pseudomonadati</taxon>
        <taxon>Pseudomonadota</taxon>
        <taxon>Alphaproteobacteria</taxon>
        <taxon>Rhodobacterales</taxon>
        <taxon>Roseobacteraceae</taxon>
        <taxon>Jannaschia</taxon>
    </lineage>
</organism>
<dbReference type="Pfam" id="PF00462">
    <property type="entry name" value="Glutaredoxin"/>
    <property type="match status" value="1"/>
</dbReference>
<dbReference type="InterPro" id="IPR002109">
    <property type="entry name" value="Glutaredoxin"/>
</dbReference>
<dbReference type="EMBL" id="UETC01000001">
    <property type="protein sequence ID" value="SSA38418.1"/>
    <property type="molecule type" value="Genomic_DNA"/>
</dbReference>
<dbReference type="InterPro" id="IPR011900">
    <property type="entry name" value="GRX_bact"/>
</dbReference>
<sequence>MKPVTIYTQPLCGFCTRALRLLSAKGAPVTEIDTARVKGSRAEMTQRANGRTSTPQIFIGDTHVGGCDDLFALEHTGKLDAMLQD</sequence>
<gene>
    <name evidence="7" type="ORF">BCF38_101549</name>
    <name evidence="8" type="ORF">SAMN05421539_101549</name>
</gene>
<dbReference type="CDD" id="cd03418">
    <property type="entry name" value="GRX_GRXb_1_3_like"/>
    <property type="match status" value="1"/>
</dbReference>
<dbReference type="AlphaFoldDB" id="A0A2Y9A4N9"/>
<dbReference type="OrthoDB" id="9814618at2"/>
<reference evidence="8 10" key="1">
    <citation type="submission" date="2016-10" db="EMBL/GenBank/DDBJ databases">
        <authorList>
            <person name="Cai Z."/>
        </authorList>
    </citation>
    <scope>NUCLEOTIDE SEQUENCE [LARGE SCALE GENOMIC DNA]</scope>
    <source>
        <strain evidence="8 10">DSM 25227</strain>
    </source>
</reference>
<evidence type="ECO:0000256" key="4">
    <source>
        <dbReference type="ARBA" id="ARBA00022982"/>
    </source>
</evidence>
<evidence type="ECO:0000256" key="1">
    <source>
        <dbReference type="ARBA" id="ARBA00002549"/>
    </source>
</evidence>
<evidence type="ECO:0000256" key="3">
    <source>
        <dbReference type="ARBA" id="ARBA00022448"/>
    </source>
</evidence>
<dbReference type="Proteomes" id="UP000245839">
    <property type="component" value="Unassembled WGS sequence"/>
</dbReference>
<dbReference type="PRINTS" id="PR00160">
    <property type="entry name" value="GLUTAREDOXIN"/>
</dbReference>
<comment type="similarity">
    <text evidence="2 5">Belongs to the glutaredoxin family.</text>
</comment>
<dbReference type="SUPFAM" id="SSF52833">
    <property type="entry name" value="Thioredoxin-like"/>
    <property type="match status" value="1"/>
</dbReference>
<keyword evidence="3 5" id="KW-0813">Transport</keyword>
<dbReference type="Gene3D" id="3.40.30.10">
    <property type="entry name" value="Glutaredoxin"/>
    <property type="match status" value="1"/>
</dbReference>
<dbReference type="EMBL" id="QGDJ01000001">
    <property type="protein sequence ID" value="PWJ22140.1"/>
    <property type="molecule type" value="Genomic_DNA"/>
</dbReference>
<dbReference type="GO" id="GO:0045454">
    <property type="term" value="P:cell redox homeostasis"/>
    <property type="evidence" value="ECO:0007669"/>
    <property type="project" value="InterPro"/>
</dbReference>
<evidence type="ECO:0000256" key="5">
    <source>
        <dbReference type="RuleBase" id="RU364065"/>
    </source>
</evidence>
<keyword evidence="9" id="KW-1185">Reference proteome</keyword>
<dbReference type="GO" id="GO:0034599">
    <property type="term" value="P:cellular response to oxidative stress"/>
    <property type="evidence" value="ECO:0007669"/>
    <property type="project" value="TreeGrafter"/>
</dbReference>
<evidence type="ECO:0000313" key="9">
    <source>
        <dbReference type="Proteomes" id="UP000245839"/>
    </source>
</evidence>
<keyword evidence="4 5" id="KW-0249">Electron transport</keyword>
<dbReference type="PANTHER" id="PTHR45694:SF18">
    <property type="entry name" value="GLUTAREDOXIN-1-RELATED"/>
    <property type="match status" value="1"/>
</dbReference>
<dbReference type="InterPro" id="IPR036249">
    <property type="entry name" value="Thioredoxin-like_sf"/>
</dbReference>
<dbReference type="InterPro" id="IPR014025">
    <property type="entry name" value="Glutaredoxin_subgr"/>
</dbReference>
<evidence type="ECO:0000313" key="7">
    <source>
        <dbReference type="EMBL" id="PWJ22140.1"/>
    </source>
</evidence>
<evidence type="ECO:0000313" key="10">
    <source>
        <dbReference type="Proteomes" id="UP000251571"/>
    </source>
</evidence>
<keyword evidence="5" id="KW-0963">Cytoplasm</keyword>
<dbReference type="PANTHER" id="PTHR45694">
    <property type="entry name" value="GLUTAREDOXIN 2"/>
    <property type="match status" value="1"/>
</dbReference>
<dbReference type="RefSeq" id="WP_109562721.1">
    <property type="nucleotide sequence ID" value="NZ_QGDJ01000001.1"/>
</dbReference>
<keyword evidence="5" id="KW-0676">Redox-active center</keyword>
<comment type="function">
    <text evidence="1 5">Has a glutathione-disulfide oxidoreductase activity in the presence of NADPH and glutathione reductase. Reduces low molecular weight disulfides and proteins.</text>
</comment>
<dbReference type="PROSITE" id="PS51354">
    <property type="entry name" value="GLUTAREDOXIN_2"/>
    <property type="match status" value="1"/>
</dbReference>
<feature type="domain" description="Glutaredoxin" evidence="6">
    <location>
        <begin position="4"/>
        <end position="64"/>
    </location>
</feature>
<evidence type="ECO:0000256" key="2">
    <source>
        <dbReference type="ARBA" id="ARBA00007787"/>
    </source>
</evidence>
<name>A0A2Y9A4N9_9RHOB</name>
<dbReference type="GO" id="GO:0005737">
    <property type="term" value="C:cytoplasm"/>
    <property type="evidence" value="ECO:0007669"/>
    <property type="project" value="TreeGrafter"/>
</dbReference>
<dbReference type="GO" id="GO:0015038">
    <property type="term" value="F:glutathione disulfide oxidoreductase activity"/>
    <property type="evidence" value="ECO:0007669"/>
    <property type="project" value="UniProtKB-UniRule"/>
</dbReference>
<reference evidence="7 9" key="2">
    <citation type="submission" date="2018-03" db="EMBL/GenBank/DDBJ databases">
        <title>Genomic Encyclopedia of Archaeal and Bacterial Type Strains, Phase II (KMG-II): from individual species to whole genera.</title>
        <authorList>
            <person name="Goeker M."/>
        </authorList>
    </citation>
    <scope>NUCLEOTIDE SEQUENCE [LARGE SCALE GENOMIC DNA]</scope>
    <source>
        <strain evidence="7 9">DSM 25227</strain>
    </source>
</reference>
<dbReference type="Proteomes" id="UP000251571">
    <property type="component" value="Unassembled WGS sequence"/>
</dbReference>
<evidence type="ECO:0000259" key="6">
    <source>
        <dbReference type="Pfam" id="PF00462"/>
    </source>
</evidence>
<accession>A0A2Y9A4N9</accession>
<protein>
    <recommendedName>
        <fullName evidence="5">Glutaredoxin</fullName>
    </recommendedName>
</protein>
<proteinExistence type="inferred from homology"/>